<dbReference type="GO" id="GO:0032259">
    <property type="term" value="P:methylation"/>
    <property type="evidence" value="ECO:0007669"/>
    <property type="project" value="UniProtKB-KW"/>
</dbReference>
<keyword evidence="4 6" id="KW-0808">Transferase</keyword>
<dbReference type="Proteomes" id="UP000199032">
    <property type="component" value="Unassembled WGS sequence"/>
</dbReference>
<dbReference type="RefSeq" id="WP_090750617.1">
    <property type="nucleotide sequence ID" value="NZ_CZQA01000010.1"/>
</dbReference>
<protein>
    <submittedName>
        <fullName evidence="6">Ribosomal protein L11 methyltransferase</fullName>
        <ecNumber evidence="6">2.1.1.-</ecNumber>
    </submittedName>
</protein>
<dbReference type="AlphaFoldDB" id="A0A0S4LQA6"/>
<evidence type="ECO:0000256" key="5">
    <source>
        <dbReference type="ARBA" id="ARBA00022691"/>
    </source>
</evidence>
<keyword evidence="7" id="KW-1185">Reference proteome</keyword>
<evidence type="ECO:0000313" key="7">
    <source>
        <dbReference type="Proteomes" id="UP000199032"/>
    </source>
</evidence>
<gene>
    <name evidence="6" type="primary">prmA</name>
    <name evidence="6" type="ORF">COMA1_40437</name>
</gene>
<reference evidence="6 7" key="1">
    <citation type="submission" date="2015-10" db="EMBL/GenBank/DDBJ databases">
        <authorList>
            <person name="Gilbert D.G."/>
        </authorList>
    </citation>
    <scope>NUCLEOTIDE SEQUENCE [LARGE SCALE GENOMIC DNA]</scope>
    <source>
        <strain evidence="6">COMA1</strain>
    </source>
</reference>
<evidence type="ECO:0000256" key="3">
    <source>
        <dbReference type="ARBA" id="ARBA00022603"/>
    </source>
</evidence>
<dbReference type="Gene3D" id="3.40.50.150">
    <property type="entry name" value="Vaccinia Virus protein VP39"/>
    <property type="match status" value="1"/>
</dbReference>
<accession>A0A0S4LQA6</accession>
<comment type="similarity">
    <text evidence="1">Belongs to the methyltransferase superfamily. PrmA family.</text>
</comment>
<dbReference type="InterPro" id="IPR050078">
    <property type="entry name" value="Ribosomal_L11_MeTrfase_PrmA"/>
</dbReference>
<evidence type="ECO:0000256" key="2">
    <source>
        <dbReference type="ARBA" id="ARBA00022490"/>
    </source>
</evidence>
<evidence type="ECO:0000256" key="1">
    <source>
        <dbReference type="ARBA" id="ARBA00009741"/>
    </source>
</evidence>
<name>A0A0S4LQA6_9BACT</name>
<dbReference type="GO" id="GO:0008276">
    <property type="term" value="F:protein methyltransferase activity"/>
    <property type="evidence" value="ECO:0007669"/>
    <property type="project" value="InterPro"/>
</dbReference>
<dbReference type="GO" id="GO:0005840">
    <property type="term" value="C:ribosome"/>
    <property type="evidence" value="ECO:0007669"/>
    <property type="project" value="UniProtKB-KW"/>
</dbReference>
<dbReference type="PIRSF" id="PIRSF000401">
    <property type="entry name" value="RPL11_MTase"/>
    <property type="match status" value="1"/>
</dbReference>
<dbReference type="InterPro" id="IPR004498">
    <property type="entry name" value="Ribosomal_PrmA_MeTrfase"/>
</dbReference>
<dbReference type="InterPro" id="IPR029063">
    <property type="entry name" value="SAM-dependent_MTases_sf"/>
</dbReference>
<dbReference type="CDD" id="cd02440">
    <property type="entry name" value="AdoMet_MTases"/>
    <property type="match status" value="1"/>
</dbReference>
<dbReference type="OrthoDB" id="9785995at2"/>
<proteinExistence type="inferred from homology"/>
<organism evidence="6 7">
    <name type="scientific">Candidatus Nitrospira nitrosa</name>
    <dbReference type="NCBI Taxonomy" id="1742972"/>
    <lineage>
        <taxon>Bacteria</taxon>
        <taxon>Pseudomonadati</taxon>
        <taxon>Nitrospirota</taxon>
        <taxon>Nitrospiria</taxon>
        <taxon>Nitrospirales</taxon>
        <taxon>Nitrospiraceae</taxon>
        <taxon>Nitrospira</taxon>
    </lineage>
</organism>
<keyword evidence="5" id="KW-0949">S-adenosyl-L-methionine</keyword>
<dbReference type="EMBL" id="CZQA01000010">
    <property type="protein sequence ID" value="CUS38150.1"/>
    <property type="molecule type" value="Genomic_DNA"/>
</dbReference>
<evidence type="ECO:0000313" key="6">
    <source>
        <dbReference type="EMBL" id="CUS38150.1"/>
    </source>
</evidence>
<evidence type="ECO:0000256" key="4">
    <source>
        <dbReference type="ARBA" id="ARBA00022679"/>
    </source>
</evidence>
<keyword evidence="2" id="KW-0963">Cytoplasm</keyword>
<dbReference type="EC" id="2.1.1.-" evidence="6"/>
<keyword evidence="3 6" id="KW-0489">Methyltransferase</keyword>
<dbReference type="PANTHER" id="PTHR43648:SF1">
    <property type="entry name" value="ELECTRON TRANSFER FLAVOPROTEIN BETA SUBUNIT LYSINE METHYLTRANSFERASE"/>
    <property type="match status" value="1"/>
</dbReference>
<dbReference type="STRING" id="1742972.COMA1_40437"/>
<sequence>MPNDWVDVCIHGSFDTGELLSRLDDAEVQGAWEDEGKVHLYWAEAQWTEARLSSLRAALADVTESSQEQSLSVTLVPAQDWNDAWARSVKPLRIGRVVIRPSWEPVTLTPRDLEIILDPKQAFGTGHHATTRMLLEWLQEHIRGGEEILDVGTGSAILAMAAVKLGANSAIGIEIDPVAVDCAKEYVEQNGLLDQIELVCGTLADLPQEKRQDAGLVLANLDRQTVLSLGEDLASVAFGGARVLVSGILVEQESEIVERFSNLGLVCADRRDDEGWVVMQFLKPESCEGEA</sequence>
<keyword evidence="6" id="KW-0689">Ribosomal protein</keyword>
<keyword evidence="6" id="KW-0687">Ribonucleoprotein</keyword>
<dbReference type="SUPFAM" id="SSF53335">
    <property type="entry name" value="S-adenosyl-L-methionine-dependent methyltransferases"/>
    <property type="match status" value="1"/>
</dbReference>
<dbReference type="PANTHER" id="PTHR43648">
    <property type="entry name" value="ELECTRON TRANSFER FLAVOPROTEIN BETA SUBUNIT LYSINE METHYLTRANSFERASE"/>
    <property type="match status" value="1"/>
</dbReference>
<dbReference type="Pfam" id="PF06325">
    <property type="entry name" value="PrmA"/>
    <property type="match status" value="1"/>
</dbReference>